<organism evidence="1 2">
    <name type="scientific">Pistacia atlantica</name>
    <dbReference type="NCBI Taxonomy" id="434234"/>
    <lineage>
        <taxon>Eukaryota</taxon>
        <taxon>Viridiplantae</taxon>
        <taxon>Streptophyta</taxon>
        <taxon>Embryophyta</taxon>
        <taxon>Tracheophyta</taxon>
        <taxon>Spermatophyta</taxon>
        <taxon>Magnoliopsida</taxon>
        <taxon>eudicotyledons</taxon>
        <taxon>Gunneridae</taxon>
        <taxon>Pentapetalae</taxon>
        <taxon>rosids</taxon>
        <taxon>malvids</taxon>
        <taxon>Sapindales</taxon>
        <taxon>Anacardiaceae</taxon>
        <taxon>Pistacia</taxon>
    </lineage>
</organism>
<comment type="caution">
    <text evidence="1">The sequence shown here is derived from an EMBL/GenBank/DDBJ whole genome shotgun (WGS) entry which is preliminary data.</text>
</comment>
<sequence>MRSLIIMYALILIYFYIKYRRQAMKIVTLFVTSSIISWTCKQNLIFSQSNWNLKEEILGLYH</sequence>
<protein>
    <submittedName>
        <fullName evidence="1">Uncharacterized protein</fullName>
    </submittedName>
</protein>
<accession>A0ACC1BET0</accession>
<evidence type="ECO:0000313" key="2">
    <source>
        <dbReference type="Proteomes" id="UP001164250"/>
    </source>
</evidence>
<name>A0ACC1BET0_9ROSI</name>
<evidence type="ECO:0000313" key="1">
    <source>
        <dbReference type="EMBL" id="KAJ0097452.1"/>
    </source>
</evidence>
<proteinExistence type="predicted"/>
<gene>
    <name evidence="1" type="ORF">Patl1_28136</name>
</gene>
<reference evidence="2" key="1">
    <citation type="journal article" date="2023" name="G3 (Bethesda)">
        <title>Genome assembly and association tests identify interacting loci associated with vigor, precocity, and sex in interspecific pistachio rootstocks.</title>
        <authorList>
            <person name="Palmer W."/>
            <person name="Jacygrad E."/>
            <person name="Sagayaradj S."/>
            <person name="Cavanaugh K."/>
            <person name="Han R."/>
            <person name="Bertier L."/>
            <person name="Beede B."/>
            <person name="Kafkas S."/>
            <person name="Golino D."/>
            <person name="Preece J."/>
            <person name="Michelmore R."/>
        </authorList>
    </citation>
    <scope>NUCLEOTIDE SEQUENCE [LARGE SCALE GENOMIC DNA]</scope>
</reference>
<dbReference type="EMBL" id="CM047901">
    <property type="protein sequence ID" value="KAJ0097452.1"/>
    <property type="molecule type" value="Genomic_DNA"/>
</dbReference>
<dbReference type="Proteomes" id="UP001164250">
    <property type="component" value="Chromosome 5"/>
</dbReference>
<keyword evidence="2" id="KW-1185">Reference proteome</keyword>